<evidence type="ECO:0000259" key="2">
    <source>
        <dbReference type="Pfam" id="PF13239"/>
    </source>
</evidence>
<dbReference type="Proteomes" id="UP000241538">
    <property type="component" value="Chromosome"/>
</dbReference>
<evidence type="ECO:0000256" key="1">
    <source>
        <dbReference type="SAM" id="Phobius"/>
    </source>
</evidence>
<keyword evidence="1" id="KW-1133">Transmembrane helix</keyword>
<protein>
    <recommendedName>
        <fullName evidence="2">2TM domain-containing protein</fullName>
    </recommendedName>
</protein>
<evidence type="ECO:0000313" key="4">
    <source>
        <dbReference type="Proteomes" id="UP000241538"/>
    </source>
</evidence>
<reference evidence="3 4" key="1">
    <citation type="journal article" date="2018" name="Int J Genomics">
        <title>Comparative Genomics Analysis of Plasmid pPV989-94 from a Clinical Isolate of Pantoea vagans PV989.</title>
        <authorList>
            <person name="Xu L."/>
            <person name="Yin M."/>
            <person name="Zhu T."/>
            <person name="Lu J."/>
            <person name="Bao Q."/>
        </authorList>
    </citation>
    <scope>NUCLEOTIDE SEQUENCE [LARGE SCALE GENOMIC DNA]</scope>
    <source>
        <strain evidence="3 4">PV989</strain>
    </source>
</reference>
<sequence length="92" mass="11365">MHADRDYRSASRRVRKKISFWFHCIIYVMVNSLLFAINMLNHNKYWFYYPLLGWLVGLLIHALITYSQWPDTLRNKMFQRELELIKRSNKKR</sequence>
<proteinExistence type="predicted"/>
<keyword evidence="1" id="KW-0472">Membrane</keyword>
<dbReference type="InterPro" id="IPR025698">
    <property type="entry name" value="2TM_dom"/>
</dbReference>
<feature type="domain" description="2TM" evidence="2">
    <location>
        <begin position="9"/>
        <end position="81"/>
    </location>
</feature>
<evidence type="ECO:0000313" key="3">
    <source>
        <dbReference type="EMBL" id="AVV37520.1"/>
    </source>
</evidence>
<organism evidence="3 4">
    <name type="scientific">Pantoea vagans</name>
    <dbReference type="NCBI Taxonomy" id="470934"/>
    <lineage>
        <taxon>Bacteria</taxon>
        <taxon>Pseudomonadati</taxon>
        <taxon>Pseudomonadota</taxon>
        <taxon>Gammaproteobacteria</taxon>
        <taxon>Enterobacterales</taxon>
        <taxon>Erwiniaceae</taxon>
        <taxon>Pantoea</taxon>
    </lineage>
</organism>
<feature type="transmembrane region" description="Helical" evidence="1">
    <location>
        <begin position="46"/>
        <end position="66"/>
    </location>
</feature>
<name>A0AAN1TVJ1_9GAMM</name>
<gene>
    <name evidence="3" type="ORF">C9381_10110</name>
</gene>
<accession>A0AAN1TVJ1</accession>
<dbReference type="AlphaFoldDB" id="A0AAN1TVJ1"/>
<feature type="transmembrane region" description="Helical" evidence="1">
    <location>
        <begin position="20"/>
        <end position="40"/>
    </location>
</feature>
<dbReference type="Pfam" id="PF13239">
    <property type="entry name" value="2TM"/>
    <property type="match status" value="1"/>
</dbReference>
<keyword evidence="1" id="KW-0812">Transmembrane</keyword>
<dbReference type="EMBL" id="CP028349">
    <property type="protein sequence ID" value="AVV37520.1"/>
    <property type="molecule type" value="Genomic_DNA"/>
</dbReference>